<evidence type="ECO:0000259" key="8">
    <source>
        <dbReference type="Pfam" id="PF11699"/>
    </source>
</evidence>
<evidence type="ECO:0000313" key="9">
    <source>
        <dbReference type="EMBL" id="ORY50626.1"/>
    </source>
</evidence>
<dbReference type="InterPro" id="IPR025974">
    <property type="entry name" value="Mif2/CENP-C_cupin"/>
</dbReference>
<dbReference type="GO" id="GO:0000776">
    <property type="term" value="C:kinetochore"/>
    <property type="evidence" value="ECO:0007669"/>
    <property type="project" value="InterPro"/>
</dbReference>
<dbReference type="Proteomes" id="UP000193920">
    <property type="component" value="Unassembled WGS sequence"/>
</dbReference>
<comment type="caution">
    <text evidence="9">The sequence shown here is derived from an EMBL/GenBank/DDBJ whole genome shotgun (WGS) entry which is preliminary data.</text>
</comment>
<dbReference type="PANTHER" id="PTHR16684:SF11">
    <property type="entry name" value="CENTROMERE PROTEIN C"/>
    <property type="match status" value="1"/>
</dbReference>
<dbReference type="OrthoDB" id="2161792at2759"/>
<dbReference type="EMBL" id="MCOG01000097">
    <property type="protein sequence ID" value="ORY50626.1"/>
    <property type="molecule type" value="Genomic_DNA"/>
</dbReference>
<evidence type="ECO:0000256" key="1">
    <source>
        <dbReference type="ARBA" id="ARBA00004123"/>
    </source>
</evidence>
<protein>
    <recommendedName>
        <fullName evidence="6">CENP-C homolog</fullName>
    </recommendedName>
</protein>
<feature type="compositionally biased region" description="Basic residues" evidence="7">
    <location>
        <begin position="611"/>
        <end position="623"/>
    </location>
</feature>
<gene>
    <name evidence="9" type="ORF">LY90DRAFT_670694</name>
</gene>
<dbReference type="STRING" id="1754190.A0A1Y2CUR8"/>
<feature type="compositionally biased region" description="Low complexity" evidence="7">
    <location>
        <begin position="515"/>
        <end position="527"/>
    </location>
</feature>
<feature type="region of interest" description="Disordered" evidence="7">
    <location>
        <begin position="332"/>
        <end position="358"/>
    </location>
</feature>
<evidence type="ECO:0000256" key="6">
    <source>
        <dbReference type="ARBA" id="ARBA00075033"/>
    </source>
</evidence>
<evidence type="ECO:0000256" key="4">
    <source>
        <dbReference type="ARBA" id="ARBA00023242"/>
    </source>
</evidence>
<feature type="compositionally biased region" description="Low complexity" evidence="7">
    <location>
        <begin position="10"/>
        <end position="24"/>
    </location>
</feature>
<feature type="compositionally biased region" description="Low complexity" evidence="7">
    <location>
        <begin position="336"/>
        <end position="355"/>
    </location>
</feature>
<keyword evidence="10" id="KW-1185">Reference proteome</keyword>
<feature type="compositionally biased region" description="Acidic residues" evidence="7">
    <location>
        <begin position="72"/>
        <end position="92"/>
    </location>
</feature>
<organism evidence="9 10">
    <name type="scientific">Neocallimastix californiae</name>
    <dbReference type="NCBI Taxonomy" id="1754190"/>
    <lineage>
        <taxon>Eukaryota</taxon>
        <taxon>Fungi</taxon>
        <taxon>Fungi incertae sedis</taxon>
        <taxon>Chytridiomycota</taxon>
        <taxon>Chytridiomycota incertae sedis</taxon>
        <taxon>Neocallimastigomycetes</taxon>
        <taxon>Neocallimastigales</taxon>
        <taxon>Neocallimastigaceae</taxon>
        <taxon>Neocallimastix</taxon>
    </lineage>
</organism>
<accession>A0A1Y2CUR8</accession>
<feature type="region of interest" description="Disordered" evidence="7">
    <location>
        <begin position="594"/>
        <end position="647"/>
    </location>
</feature>
<evidence type="ECO:0000256" key="7">
    <source>
        <dbReference type="SAM" id="MobiDB-lite"/>
    </source>
</evidence>
<name>A0A1Y2CUR8_9FUNG</name>
<proteinExistence type="inferred from homology"/>
<comment type="function">
    <text evidence="5">Component of the kinetochore, a multiprotein complex that assembles on centromeric DNA and attaches chromosomes to spindle microtubules, mediating chromosome segregation and sister chromatid segregation during meiosis and mitosis. Component of the inner kinetochore constitutive centromere-associated network (CCAN), which serves as a structural platform for outer kinetochore assembly.</text>
</comment>
<feature type="compositionally biased region" description="Low complexity" evidence="7">
    <location>
        <begin position="594"/>
        <end position="610"/>
    </location>
</feature>
<feature type="domain" description="Mif2/CENP-C cupin" evidence="8">
    <location>
        <begin position="787"/>
        <end position="872"/>
    </location>
</feature>
<evidence type="ECO:0000256" key="2">
    <source>
        <dbReference type="ARBA" id="ARBA00010291"/>
    </source>
</evidence>
<dbReference type="Pfam" id="PF11699">
    <property type="entry name" value="CENP-C_C"/>
    <property type="match status" value="1"/>
</dbReference>
<keyword evidence="4" id="KW-0539">Nucleus</keyword>
<dbReference type="SUPFAM" id="SSF51182">
    <property type="entry name" value="RmlC-like cupins"/>
    <property type="match status" value="1"/>
</dbReference>
<feature type="region of interest" description="Disordered" evidence="7">
    <location>
        <begin position="290"/>
        <end position="317"/>
    </location>
</feature>
<evidence type="ECO:0000256" key="3">
    <source>
        <dbReference type="ARBA" id="ARBA00023125"/>
    </source>
</evidence>
<dbReference type="Gene3D" id="2.60.120.10">
    <property type="entry name" value="Jelly Rolls"/>
    <property type="match status" value="1"/>
</dbReference>
<evidence type="ECO:0000256" key="5">
    <source>
        <dbReference type="ARBA" id="ARBA00057947"/>
    </source>
</evidence>
<sequence length="879" mass="101701">MEVSLIEGNSSSQHSYLSQSQSSNISTIDKYLVPEKHLSYFYDIANVGRKTGKRRKSVEKDSDGMDNISDFFGEDESDDESEDPDDKDELDTIDGYSNNGETTDGIDESNDNSEKNEENLNNNVENSENEIKEPFLIQSNKIKNNNKEISMSLEEAVERLQKIIEETPSKSKIDMTPVLNSVLKASKLNNENNSLYSYNALQEAKLRKKMIDENNKENVNSMNSKSITQDKIYEYEEDIKDISSDEENLKINNEEKDEIFETESSDDDEIIIDVGNGERKSSNKFKFRNSKYRSSDTETELDLHYTSNSESESDIYDYDSEDSEEIVYSLMDNNKKNNNNKNRNDNNNKYNSDSSYPEYQEIKELSNKKRSSKRITRQSLLLDHFNNEENRESISKNDNNDLIDINDISQNNIDFNGENNNNDNKSISDMSITKESSTTSIEKIERVNEHEKKKEVEIDKKELEIRENKKEKTNKKTKEPNEISTLKLNNESVDSKFNSRNKVQQKETSETVEKNTSSNNDINNNTNDSDDDNDFNNDFNIDNIDFDISNNEIIQQDTNEENEEIAINIDQYEHNEKGDNDENEINNQVNNTIASTSASASTSTTTSISKSKSKSKTKGKKKNSPSVTVSVNVNTGTTHKRKRYEIEEVPLRKSSRKRIPPCKYWEGERPEDLLVLNEDQIKERQIKREQEIEKENQWMRKKKRRTRKVIKKEETEKHQLVKTVDASTSPIKALSLINSEVDFSKSLSHEFKDEFTTCDIYTKKESKKRIAVTQKMLKPQPVNNSSYRFTKIFSEDLIFATGLLLFPKDSFKPNRNSKDNILLFFVMTGEIEVQIHKTSFTVYAGDHFMVPKGNQYQIKNLKDVDSKVWFVQCKAKKRN</sequence>
<comment type="subcellular location">
    <subcellularLocation>
        <location evidence="1">Nucleus</location>
    </subcellularLocation>
</comment>
<dbReference type="FunFam" id="2.60.120.10:FF:000033">
    <property type="entry name" value="Centromere protein C 1"/>
    <property type="match status" value="1"/>
</dbReference>
<feature type="compositionally biased region" description="Basic and acidic residues" evidence="7">
    <location>
        <begin position="469"/>
        <end position="481"/>
    </location>
</feature>
<feature type="compositionally biased region" description="Basic and acidic residues" evidence="7">
    <location>
        <begin position="442"/>
        <end position="455"/>
    </location>
</feature>
<feature type="region of interest" description="Disordered" evidence="7">
    <location>
        <begin position="1"/>
        <end position="24"/>
    </location>
</feature>
<feature type="region of interest" description="Disordered" evidence="7">
    <location>
        <begin position="50"/>
        <end position="132"/>
    </location>
</feature>
<dbReference type="GO" id="GO:0051455">
    <property type="term" value="P:spindle attachment to meiosis I kinetochore"/>
    <property type="evidence" value="ECO:0007669"/>
    <property type="project" value="TreeGrafter"/>
</dbReference>
<feature type="compositionally biased region" description="Basic and acidic residues" evidence="7">
    <location>
        <begin position="504"/>
        <end position="513"/>
    </location>
</feature>
<feature type="region of interest" description="Disordered" evidence="7">
    <location>
        <begin position="414"/>
        <end position="455"/>
    </location>
</feature>
<feature type="compositionally biased region" description="Polar residues" evidence="7">
    <location>
        <begin position="482"/>
        <end position="502"/>
    </location>
</feature>
<dbReference type="GO" id="GO:0051315">
    <property type="term" value="P:attachment of mitotic spindle microtubules to kinetochore"/>
    <property type="evidence" value="ECO:0007669"/>
    <property type="project" value="TreeGrafter"/>
</dbReference>
<dbReference type="GO" id="GO:0051382">
    <property type="term" value="P:kinetochore assembly"/>
    <property type="evidence" value="ECO:0007669"/>
    <property type="project" value="InterPro"/>
</dbReference>
<dbReference type="AlphaFoldDB" id="A0A1Y2CUR8"/>
<keyword evidence="3" id="KW-0238">DNA-binding</keyword>
<comment type="similarity">
    <text evidence="2">Belongs to the CENP-C/MIF2 family.</text>
</comment>
<dbReference type="GO" id="GO:0005634">
    <property type="term" value="C:nucleus"/>
    <property type="evidence" value="ECO:0007669"/>
    <property type="project" value="UniProtKB-SubCell"/>
</dbReference>
<dbReference type="GO" id="GO:0019237">
    <property type="term" value="F:centromeric DNA binding"/>
    <property type="evidence" value="ECO:0007669"/>
    <property type="project" value="InterPro"/>
</dbReference>
<evidence type="ECO:0000313" key="10">
    <source>
        <dbReference type="Proteomes" id="UP000193920"/>
    </source>
</evidence>
<dbReference type="InterPro" id="IPR028386">
    <property type="entry name" value="CENP-C/Mif2/cnp3"/>
</dbReference>
<dbReference type="InterPro" id="IPR011051">
    <property type="entry name" value="RmlC_Cupin_sf"/>
</dbReference>
<dbReference type="PANTHER" id="PTHR16684">
    <property type="entry name" value="CENTROMERE PROTEIN C"/>
    <property type="match status" value="1"/>
</dbReference>
<dbReference type="InterPro" id="IPR014710">
    <property type="entry name" value="RmlC-like_jellyroll"/>
</dbReference>
<feature type="compositionally biased region" description="Low complexity" evidence="7">
    <location>
        <begin position="414"/>
        <end position="441"/>
    </location>
</feature>
<feature type="compositionally biased region" description="Low complexity" evidence="7">
    <location>
        <begin position="624"/>
        <end position="637"/>
    </location>
</feature>
<feature type="region of interest" description="Disordered" evidence="7">
    <location>
        <begin position="469"/>
        <end position="538"/>
    </location>
</feature>
<reference evidence="9 10" key="1">
    <citation type="submission" date="2016-08" db="EMBL/GenBank/DDBJ databases">
        <title>A Parts List for Fungal Cellulosomes Revealed by Comparative Genomics.</title>
        <authorList>
            <consortium name="DOE Joint Genome Institute"/>
            <person name="Haitjema C.H."/>
            <person name="Gilmore S.P."/>
            <person name="Henske J.K."/>
            <person name="Solomon K.V."/>
            <person name="De Groot R."/>
            <person name="Kuo A."/>
            <person name="Mondo S.J."/>
            <person name="Salamov A.A."/>
            <person name="Labutti K."/>
            <person name="Zhao Z."/>
            <person name="Chiniquy J."/>
            <person name="Barry K."/>
            <person name="Brewer H.M."/>
            <person name="Purvine S.O."/>
            <person name="Wright A.T."/>
            <person name="Boxma B."/>
            <person name="Van Alen T."/>
            <person name="Hackstein J.H."/>
            <person name="Baker S.E."/>
            <person name="Grigoriev I.V."/>
            <person name="O'Malley M.A."/>
        </authorList>
    </citation>
    <scope>NUCLEOTIDE SEQUENCE [LARGE SCALE GENOMIC DNA]</scope>
    <source>
        <strain evidence="9 10">G1</strain>
    </source>
</reference>